<feature type="compositionally biased region" description="Basic residues" evidence="1">
    <location>
        <begin position="40"/>
        <end position="49"/>
    </location>
</feature>
<dbReference type="EMBL" id="ML996164">
    <property type="protein sequence ID" value="KAF2733254.1"/>
    <property type="molecule type" value="Genomic_DNA"/>
</dbReference>
<feature type="compositionally biased region" description="Polar residues" evidence="1">
    <location>
        <begin position="54"/>
        <end position="75"/>
    </location>
</feature>
<dbReference type="Proteomes" id="UP000799444">
    <property type="component" value="Unassembled WGS sequence"/>
</dbReference>
<accession>A0A9P4QV33</accession>
<name>A0A9P4QV33_9PLEO</name>
<proteinExistence type="predicted"/>
<evidence type="ECO:0000313" key="3">
    <source>
        <dbReference type="Proteomes" id="UP000799444"/>
    </source>
</evidence>
<gene>
    <name evidence="2" type="ORF">EJ04DRAFT_276233</name>
</gene>
<reference evidence="2" key="1">
    <citation type="journal article" date="2020" name="Stud. Mycol.">
        <title>101 Dothideomycetes genomes: a test case for predicting lifestyles and emergence of pathogens.</title>
        <authorList>
            <person name="Haridas S."/>
            <person name="Albert R."/>
            <person name="Binder M."/>
            <person name="Bloem J."/>
            <person name="Labutti K."/>
            <person name="Salamov A."/>
            <person name="Andreopoulos B."/>
            <person name="Baker S."/>
            <person name="Barry K."/>
            <person name="Bills G."/>
            <person name="Bluhm B."/>
            <person name="Cannon C."/>
            <person name="Castanera R."/>
            <person name="Culley D."/>
            <person name="Daum C."/>
            <person name="Ezra D."/>
            <person name="Gonzalez J."/>
            <person name="Henrissat B."/>
            <person name="Kuo A."/>
            <person name="Liang C."/>
            <person name="Lipzen A."/>
            <person name="Lutzoni F."/>
            <person name="Magnuson J."/>
            <person name="Mondo S."/>
            <person name="Nolan M."/>
            <person name="Ohm R."/>
            <person name="Pangilinan J."/>
            <person name="Park H.-J."/>
            <person name="Ramirez L."/>
            <person name="Alfaro M."/>
            <person name="Sun H."/>
            <person name="Tritt A."/>
            <person name="Yoshinaga Y."/>
            <person name="Zwiers L.-H."/>
            <person name="Turgeon B."/>
            <person name="Goodwin S."/>
            <person name="Spatafora J."/>
            <person name="Crous P."/>
            <person name="Grigoriev I."/>
        </authorList>
    </citation>
    <scope>NUCLEOTIDE SEQUENCE</scope>
    <source>
        <strain evidence="2">CBS 125425</strain>
    </source>
</reference>
<protein>
    <submittedName>
        <fullName evidence="2">Uncharacterized protein</fullName>
    </submittedName>
</protein>
<evidence type="ECO:0000313" key="2">
    <source>
        <dbReference type="EMBL" id="KAF2733254.1"/>
    </source>
</evidence>
<feature type="region of interest" description="Disordered" evidence="1">
    <location>
        <begin position="13"/>
        <end position="94"/>
    </location>
</feature>
<dbReference type="AlphaFoldDB" id="A0A9P4QV33"/>
<evidence type="ECO:0000256" key="1">
    <source>
        <dbReference type="SAM" id="MobiDB-lite"/>
    </source>
</evidence>
<sequence length="118" mass="13163">MCSSLQGRTCRCSETARPAHHCPSHAQLHRNEARPMPSSKRSRPAKPARLRAFLTSSTQRRVGQAISTHSKTWGTGSRDYRPPTGMLRKPSRPGTKAATVILVWNTLPPLHHTTIFFP</sequence>
<keyword evidence="3" id="KW-1185">Reference proteome</keyword>
<organism evidence="2 3">
    <name type="scientific">Polyplosphaeria fusca</name>
    <dbReference type="NCBI Taxonomy" id="682080"/>
    <lineage>
        <taxon>Eukaryota</taxon>
        <taxon>Fungi</taxon>
        <taxon>Dikarya</taxon>
        <taxon>Ascomycota</taxon>
        <taxon>Pezizomycotina</taxon>
        <taxon>Dothideomycetes</taxon>
        <taxon>Pleosporomycetidae</taxon>
        <taxon>Pleosporales</taxon>
        <taxon>Tetraplosphaeriaceae</taxon>
        <taxon>Polyplosphaeria</taxon>
    </lineage>
</organism>
<comment type="caution">
    <text evidence="2">The sequence shown here is derived from an EMBL/GenBank/DDBJ whole genome shotgun (WGS) entry which is preliminary data.</text>
</comment>